<dbReference type="SUPFAM" id="SSF53474">
    <property type="entry name" value="alpha/beta-Hydrolases"/>
    <property type="match status" value="1"/>
</dbReference>
<dbReference type="PIRSF" id="PIRSF031982">
    <property type="entry name" value="UCP031982_abhydr"/>
    <property type="match status" value="1"/>
</dbReference>
<dbReference type="InterPro" id="IPR016986">
    <property type="entry name" value="UCP031982_abhydr"/>
</dbReference>
<evidence type="ECO:0000256" key="2">
    <source>
        <dbReference type="SAM" id="SignalP"/>
    </source>
</evidence>
<keyword evidence="1" id="KW-0378">Hydrolase</keyword>
<organism evidence="4 5">
    <name type="scientific">Nguyenibacter vanlangensis</name>
    <dbReference type="NCBI Taxonomy" id="1216886"/>
    <lineage>
        <taxon>Bacteria</taxon>
        <taxon>Pseudomonadati</taxon>
        <taxon>Pseudomonadota</taxon>
        <taxon>Alphaproteobacteria</taxon>
        <taxon>Acetobacterales</taxon>
        <taxon>Acetobacteraceae</taxon>
        <taxon>Nguyenibacter</taxon>
    </lineage>
</organism>
<dbReference type="InterPro" id="IPR029058">
    <property type="entry name" value="AB_hydrolase_fold"/>
</dbReference>
<name>A0A7Y7ITE1_9PROT</name>
<dbReference type="PANTHER" id="PTHR22946:SF9">
    <property type="entry name" value="POLYKETIDE TRANSFERASE AF380"/>
    <property type="match status" value="1"/>
</dbReference>
<evidence type="ECO:0000313" key="4">
    <source>
        <dbReference type="EMBL" id="NVN09763.1"/>
    </source>
</evidence>
<dbReference type="Gene3D" id="3.40.50.1820">
    <property type="entry name" value="alpha/beta hydrolase"/>
    <property type="match status" value="1"/>
</dbReference>
<feature type="signal peptide" evidence="2">
    <location>
        <begin position="1"/>
        <end position="20"/>
    </location>
</feature>
<accession>A0A7Y7ITE1</accession>
<evidence type="ECO:0000259" key="3">
    <source>
        <dbReference type="Pfam" id="PF00326"/>
    </source>
</evidence>
<keyword evidence="2" id="KW-0732">Signal</keyword>
<proteinExistence type="predicted"/>
<dbReference type="InterPro" id="IPR001375">
    <property type="entry name" value="Peptidase_S9_cat"/>
</dbReference>
<reference evidence="4 5" key="1">
    <citation type="submission" date="2020-06" db="EMBL/GenBank/DDBJ databases">
        <title>Description of novel acetic acid bacteria.</title>
        <authorList>
            <person name="Sombolestani A."/>
        </authorList>
    </citation>
    <scope>NUCLEOTIDE SEQUENCE [LARGE SCALE GENOMIC DNA]</scope>
    <source>
        <strain evidence="4 5">LMG 31431</strain>
    </source>
</reference>
<dbReference type="PANTHER" id="PTHR22946">
    <property type="entry name" value="DIENELACTONE HYDROLASE DOMAIN-CONTAINING PROTEIN-RELATED"/>
    <property type="match status" value="1"/>
</dbReference>
<dbReference type="GO" id="GO:0006508">
    <property type="term" value="P:proteolysis"/>
    <property type="evidence" value="ECO:0007669"/>
    <property type="project" value="InterPro"/>
</dbReference>
<evidence type="ECO:0000313" key="5">
    <source>
        <dbReference type="Proteomes" id="UP000534870"/>
    </source>
</evidence>
<dbReference type="GO" id="GO:0008236">
    <property type="term" value="F:serine-type peptidase activity"/>
    <property type="evidence" value="ECO:0007669"/>
    <property type="project" value="InterPro"/>
</dbReference>
<dbReference type="Proteomes" id="UP000534870">
    <property type="component" value="Unassembled WGS sequence"/>
</dbReference>
<protein>
    <submittedName>
        <fullName evidence="4">Prolyl oligopeptidase family serine peptidase</fullName>
    </submittedName>
</protein>
<feature type="domain" description="Peptidase S9 prolyl oligopeptidase catalytic" evidence="3">
    <location>
        <begin position="94"/>
        <end position="176"/>
    </location>
</feature>
<evidence type="ECO:0000256" key="1">
    <source>
        <dbReference type="ARBA" id="ARBA00022801"/>
    </source>
</evidence>
<dbReference type="GO" id="GO:0052689">
    <property type="term" value="F:carboxylic ester hydrolase activity"/>
    <property type="evidence" value="ECO:0007669"/>
    <property type="project" value="UniProtKB-ARBA"/>
</dbReference>
<feature type="chain" id="PRO_5031217050" evidence="2">
    <location>
        <begin position="21"/>
        <end position="315"/>
    </location>
</feature>
<dbReference type="EMBL" id="JABXXP010000004">
    <property type="protein sequence ID" value="NVN09763.1"/>
    <property type="molecule type" value="Genomic_DNA"/>
</dbReference>
<gene>
    <name evidence="4" type="ORF">HUK84_01125</name>
</gene>
<comment type="caution">
    <text evidence="4">The sequence shown here is derived from an EMBL/GenBank/DDBJ whole genome shotgun (WGS) entry which is preliminary data.</text>
</comment>
<sequence length="315" mass="34114">MPARSLALLLLLLHSVHALAAPAPQVGFQYRHMPDGTEVGIWYPATGHPTHQHLGIYEQDVVTDALPVGHDLPLVVISHGHGGAFSGHLDTAVALANAGFVVASLTHPGDNWRDESRATHVEDRPKALSRLITYMLSTWSSHTIIDPARIGAFGFSSGGFTVLAAAGGKPDFSRVAAHCSAHPEYYDCQLVRQHPGPLPIWTGHRDGRIKAIVVAAPALGYTFGREGLSSVTIPVQLWRADDDHVLPAPLYADEVRADLTRLPEFHDVPEAGHFDFLAPCAAPLPICQSAAGFDRAAFHQVFDKDVVRFFSRVLH</sequence>
<dbReference type="Pfam" id="PF00326">
    <property type="entry name" value="Peptidase_S9"/>
    <property type="match status" value="1"/>
</dbReference>
<dbReference type="AlphaFoldDB" id="A0A7Y7ITE1"/>
<dbReference type="InterPro" id="IPR050261">
    <property type="entry name" value="FrsA_esterase"/>
</dbReference>
<dbReference type="RefSeq" id="WP_176638562.1">
    <property type="nucleotide sequence ID" value="NZ_JABXXP010000004.1"/>
</dbReference>